<evidence type="ECO:0008006" key="9">
    <source>
        <dbReference type="Google" id="ProtNLM"/>
    </source>
</evidence>
<evidence type="ECO:0000313" key="7">
    <source>
        <dbReference type="EMBL" id="KAF6160306.1"/>
    </source>
</evidence>
<dbReference type="InterPro" id="IPR002401">
    <property type="entry name" value="Cyt_P450_E_grp-I"/>
</dbReference>
<dbReference type="GO" id="GO:0005506">
    <property type="term" value="F:iron ion binding"/>
    <property type="evidence" value="ECO:0007669"/>
    <property type="project" value="InterPro"/>
</dbReference>
<dbReference type="PANTHER" id="PTHR24296">
    <property type="entry name" value="CYTOCHROME P450"/>
    <property type="match status" value="1"/>
</dbReference>
<dbReference type="SUPFAM" id="SSF48264">
    <property type="entry name" value="Cytochrome P450"/>
    <property type="match status" value="1"/>
</dbReference>
<dbReference type="EMBL" id="JACGCM010001165">
    <property type="protein sequence ID" value="KAF6160306.1"/>
    <property type="molecule type" value="Genomic_DNA"/>
</dbReference>
<dbReference type="Pfam" id="PF00067">
    <property type="entry name" value="p450"/>
    <property type="match status" value="1"/>
</dbReference>
<feature type="binding site" description="axial binding residue" evidence="5">
    <location>
        <position position="445"/>
    </location>
    <ligand>
        <name>heme</name>
        <dbReference type="ChEBI" id="CHEBI:30413"/>
    </ligand>
    <ligandPart>
        <name>Fe</name>
        <dbReference type="ChEBI" id="CHEBI:18248"/>
    </ligandPart>
</feature>
<name>A0A7J7MZJ7_9MAGN</name>
<gene>
    <name evidence="7" type="ORF">GIB67_019075</name>
</gene>
<feature type="transmembrane region" description="Helical" evidence="6">
    <location>
        <begin position="12"/>
        <end position="38"/>
    </location>
</feature>
<keyword evidence="6" id="KW-1133">Transmembrane helix</keyword>
<dbReference type="GO" id="GO:0044550">
    <property type="term" value="P:secondary metabolite biosynthetic process"/>
    <property type="evidence" value="ECO:0007669"/>
    <property type="project" value="UniProtKB-ARBA"/>
</dbReference>
<dbReference type="AlphaFoldDB" id="A0A7J7MZJ7"/>
<evidence type="ECO:0000256" key="6">
    <source>
        <dbReference type="SAM" id="Phobius"/>
    </source>
</evidence>
<comment type="cofactor">
    <cofactor evidence="5">
        <name>heme</name>
        <dbReference type="ChEBI" id="CHEBI:30413"/>
    </cofactor>
</comment>
<organism evidence="7 8">
    <name type="scientific">Kingdonia uniflora</name>
    <dbReference type="NCBI Taxonomy" id="39325"/>
    <lineage>
        <taxon>Eukaryota</taxon>
        <taxon>Viridiplantae</taxon>
        <taxon>Streptophyta</taxon>
        <taxon>Embryophyta</taxon>
        <taxon>Tracheophyta</taxon>
        <taxon>Spermatophyta</taxon>
        <taxon>Magnoliopsida</taxon>
        <taxon>Ranunculales</taxon>
        <taxon>Circaeasteraceae</taxon>
        <taxon>Kingdonia</taxon>
    </lineage>
</organism>
<keyword evidence="8" id="KW-1185">Reference proteome</keyword>
<keyword evidence="6" id="KW-0472">Membrane</keyword>
<dbReference type="InterPro" id="IPR001128">
    <property type="entry name" value="Cyt_P450"/>
</dbReference>
<evidence type="ECO:0000256" key="2">
    <source>
        <dbReference type="ARBA" id="ARBA00022723"/>
    </source>
</evidence>
<proteinExistence type="inferred from homology"/>
<reference evidence="7 8" key="1">
    <citation type="journal article" date="2020" name="IScience">
        <title>Genome Sequencing of the Endangered Kingdonia uniflora (Circaeasteraceae, Ranunculales) Reveals Potential Mechanisms of Evolutionary Specialization.</title>
        <authorList>
            <person name="Sun Y."/>
            <person name="Deng T."/>
            <person name="Zhang A."/>
            <person name="Moore M.J."/>
            <person name="Landis J.B."/>
            <person name="Lin N."/>
            <person name="Zhang H."/>
            <person name="Zhang X."/>
            <person name="Huang J."/>
            <person name="Zhang X."/>
            <person name="Sun H."/>
            <person name="Wang H."/>
        </authorList>
    </citation>
    <scope>NUCLEOTIDE SEQUENCE [LARGE SCALE GENOMIC DNA]</scope>
    <source>
        <strain evidence="7">TB1705</strain>
        <tissue evidence="7">Leaf</tissue>
    </source>
</reference>
<dbReference type="GO" id="GO:0016705">
    <property type="term" value="F:oxidoreductase activity, acting on paired donors, with incorporation or reduction of molecular oxygen"/>
    <property type="evidence" value="ECO:0007669"/>
    <property type="project" value="InterPro"/>
</dbReference>
<accession>A0A7J7MZJ7</accession>
<keyword evidence="4 5" id="KW-0408">Iron</keyword>
<keyword evidence="5" id="KW-0349">Heme</keyword>
<keyword evidence="3" id="KW-0560">Oxidoreductase</keyword>
<dbReference type="OrthoDB" id="1470350at2759"/>
<evidence type="ECO:0000256" key="3">
    <source>
        <dbReference type="ARBA" id="ARBA00023002"/>
    </source>
</evidence>
<sequence>MSPLYLAFSSLYSLLALIIVFVFLIITMYVVKILVIYIKDLVILGERPPVAGTIFDQLINFDSFYDFYTFLAQKYGTCRLITPSRSEVLIFNPLNVEHVLESNASNYWEGRHGHEVTKDLFGDRKVSSYEFSTKFVRDFSNVVFKANASKLIAKVSETATSNAMIDLQEVLMKCTLDSTFKVGFGIDLNSLSGSDEVGNKFAKAFDDASLNVYSRFADPFWKIKRVLNIGSEASLRRNIKVIDDFALSLIETKRIQMKIEMDNKCAKKDLLSRFLIESETEEEKKTDRYLRDVILSIFKAGRDTTADTLTWFFYMLCKHPLVQEKVVTEVREVMQGFGNLSIDEFMELITDEALNKMPYLHAALTETLRLYPATPLVRKSAMEDDVLPDGFTIKKGDGITYTPYAMGRMKYICGGDAENFRPERWIEDGVFHRKSPFKFAAFQICLCEEFANRQMKIFSAVLLNFFKLKLVNKHNKATYRTAFTLQMDKGLHLLASHRRNVS</sequence>
<evidence type="ECO:0000313" key="8">
    <source>
        <dbReference type="Proteomes" id="UP000541444"/>
    </source>
</evidence>
<dbReference type="PRINTS" id="PR00463">
    <property type="entry name" value="EP450I"/>
</dbReference>
<comment type="similarity">
    <text evidence="1">Belongs to the cytochrome P450 family.</text>
</comment>
<dbReference type="GO" id="GO:0004497">
    <property type="term" value="F:monooxygenase activity"/>
    <property type="evidence" value="ECO:0007669"/>
    <property type="project" value="InterPro"/>
</dbReference>
<evidence type="ECO:0000256" key="5">
    <source>
        <dbReference type="PIRSR" id="PIRSR602401-1"/>
    </source>
</evidence>
<evidence type="ECO:0000256" key="4">
    <source>
        <dbReference type="ARBA" id="ARBA00023004"/>
    </source>
</evidence>
<protein>
    <recommendedName>
        <fullName evidence="9">Cytochrome P450</fullName>
    </recommendedName>
</protein>
<evidence type="ECO:0000256" key="1">
    <source>
        <dbReference type="ARBA" id="ARBA00010617"/>
    </source>
</evidence>
<dbReference type="Proteomes" id="UP000541444">
    <property type="component" value="Unassembled WGS sequence"/>
</dbReference>
<keyword evidence="6" id="KW-0812">Transmembrane</keyword>
<dbReference type="Gene3D" id="1.10.630.10">
    <property type="entry name" value="Cytochrome P450"/>
    <property type="match status" value="1"/>
</dbReference>
<dbReference type="GO" id="GO:0020037">
    <property type="term" value="F:heme binding"/>
    <property type="evidence" value="ECO:0007669"/>
    <property type="project" value="InterPro"/>
</dbReference>
<keyword evidence="2 5" id="KW-0479">Metal-binding</keyword>
<comment type="caution">
    <text evidence="7">The sequence shown here is derived from an EMBL/GenBank/DDBJ whole genome shotgun (WGS) entry which is preliminary data.</text>
</comment>
<dbReference type="PRINTS" id="PR00385">
    <property type="entry name" value="P450"/>
</dbReference>
<dbReference type="InterPro" id="IPR036396">
    <property type="entry name" value="Cyt_P450_sf"/>
</dbReference>